<dbReference type="Proteomes" id="UP000038045">
    <property type="component" value="Unplaced"/>
</dbReference>
<dbReference type="WBParaSite" id="PTRK_0000598700.1">
    <property type="protein sequence ID" value="PTRK_0000598700.1"/>
    <property type="gene ID" value="PTRK_0000598700"/>
</dbReference>
<reference evidence="2" key="1">
    <citation type="submission" date="2017-02" db="UniProtKB">
        <authorList>
            <consortium name="WormBaseParasite"/>
        </authorList>
    </citation>
    <scope>IDENTIFICATION</scope>
</reference>
<proteinExistence type="predicted"/>
<sequence>MRRQLKANAERDAFLYGTPLPRVVGEFFNPFSNLYSLYGGGNPFVSSIGGAGGGSSGGAGGGGKGGHQIIWGMKILDALRLGARIDGNGNFYTFELSKTGQLERKNIIIDYDDYEPAFSSNPGRYLTSDWREQGNGGLSLAEAKAHWKGGTADALHYPLSSINLKHIHDQDFDYVGQKKYFNLFFRGVGDDRFVYGNIRLEYLGNGKVKAPEGYYDVYDYRKNLNASDLIRDVNTFFGRLYNGSGTPYRIYLSGEANLGIIIHMPNPGDVYGGPKF</sequence>
<organism evidence="1 2">
    <name type="scientific">Parastrongyloides trichosuri</name>
    <name type="common">Possum-specific nematode worm</name>
    <dbReference type="NCBI Taxonomy" id="131310"/>
    <lineage>
        <taxon>Eukaryota</taxon>
        <taxon>Metazoa</taxon>
        <taxon>Ecdysozoa</taxon>
        <taxon>Nematoda</taxon>
        <taxon>Chromadorea</taxon>
        <taxon>Rhabditida</taxon>
        <taxon>Tylenchina</taxon>
        <taxon>Panagrolaimomorpha</taxon>
        <taxon>Strongyloidoidea</taxon>
        <taxon>Strongyloididae</taxon>
        <taxon>Parastrongyloides</taxon>
    </lineage>
</organism>
<keyword evidence="1" id="KW-1185">Reference proteome</keyword>
<dbReference type="AlphaFoldDB" id="A0A0N4ZEB7"/>
<evidence type="ECO:0000313" key="1">
    <source>
        <dbReference type="Proteomes" id="UP000038045"/>
    </source>
</evidence>
<name>A0A0N4ZEB7_PARTI</name>
<protein>
    <submittedName>
        <fullName evidence="2">TonB-dependent receptor</fullName>
    </submittedName>
</protein>
<evidence type="ECO:0000313" key="2">
    <source>
        <dbReference type="WBParaSite" id="PTRK_0000598700.1"/>
    </source>
</evidence>
<accession>A0A0N4ZEB7</accession>